<keyword evidence="4" id="KW-1185">Reference proteome</keyword>
<evidence type="ECO:0008006" key="5">
    <source>
        <dbReference type="Google" id="ProtNLM"/>
    </source>
</evidence>
<proteinExistence type="predicted"/>
<feature type="signal peptide" evidence="2">
    <location>
        <begin position="1"/>
        <end position="17"/>
    </location>
</feature>
<keyword evidence="1" id="KW-1133">Transmembrane helix</keyword>
<feature type="chain" id="PRO_5047109348" description="DUF4129 domain-containing protein" evidence="2">
    <location>
        <begin position="18"/>
        <end position="239"/>
    </location>
</feature>
<evidence type="ECO:0000256" key="2">
    <source>
        <dbReference type="SAM" id="SignalP"/>
    </source>
</evidence>
<evidence type="ECO:0000313" key="4">
    <source>
        <dbReference type="Proteomes" id="UP001597526"/>
    </source>
</evidence>
<keyword evidence="1" id="KW-0812">Transmembrane</keyword>
<comment type="caution">
    <text evidence="3">The sequence shown here is derived from an EMBL/GenBank/DDBJ whole genome shotgun (WGS) entry which is preliminary data.</text>
</comment>
<keyword evidence="2" id="KW-0732">Signal</keyword>
<feature type="transmembrane region" description="Helical" evidence="1">
    <location>
        <begin position="94"/>
        <end position="113"/>
    </location>
</feature>
<dbReference type="Proteomes" id="UP001597526">
    <property type="component" value="Unassembled WGS sequence"/>
</dbReference>
<reference evidence="4" key="1">
    <citation type="journal article" date="2019" name="Int. J. Syst. Evol. Microbiol.">
        <title>The Global Catalogue of Microorganisms (GCM) 10K type strain sequencing project: providing services to taxonomists for standard genome sequencing and annotation.</title>
        <authorList>
            <consortium name="The Broad Institute Genomics Platform"/>
            <consortium name="The Broad Institute Genome Sequencing Center for Infectious Disease"/>
            <person name="Wu L."/>
            <person name="Ma J."/>
        </authorList>
    </citation>
    <scope>NUCLEOTIDE SEQUENCE [LARGE SCALE GENOMIC DNA]</scope>
    <source>
        <strain evidence="4">KCTC 52368</strain>
    </source>
</reference>
<dbReference type="EMBL" id="JBHULB010000076">
    <property type="protein sequence ID" value="MFD2588268.1"/>
    <property type="molecule type" value="Genomic_DNA"/>
</dbReference>
<organism evidence="3 4">
    <name type="scientific">Croceitalea marina</name>
    <dbReference type="NCBI Taxonomy" id="1775166"/>
    <lineage>
        <taxon>Bacteria</taxon>
        <taxon>Pseudomonadati</taxon>
        <taxon>Bacteroidota</taxon>
        <taxon>Flavobacteriia</taxon>
        <taxon>Flavobacteriales</taxon>
        <taxon>Flavobacteriaceae</taxon>
        <taxon>Croceitalea</taxon>
    </lineage>
</organism>
<evidence type="ECO:0000313" key="3">
    <source>
        <dbReference type="EMBL" id="MFD2588268.1"/>
    </source>
</evidence>
<keyword evidence="1" id="KW-0472">Membrane</keyword>
<gene>
    <name evidence="3" type="ORF">ACFSQJ_15110</name>
</gene>
<protein>
    <recommendedName>
        <fullName evidence="5">DUF4129 domain-containing protein</fullName>
    </recommendedName>
</protein>
<dbReference type="RefSeq" id="WP_377767795.1">
    <property type="nucleotide sequence ID" value="NZ_JBHULB010000076.1"/>
</dbReference>
<sequence>MKIYTTLFIFLFLGAFAFSQEAKDSIVTIDSMSTVHERSFDDLNKKYNGEDFDYDIKTGESQNLLSRFLRWIGRGLSDIFGINLSPEALKLLEYIVYFLMGGLVIYLLVRVLVNEKFNSVFTRKAKTIFDIDLAEQHIESLDLDTLLAAAINKKDYRLAVRYHFLKILKKLSQNDIIEWHFDKTNTDYQNEIKQQKLQSGFKEVAYLYDYIWYGEQPIDRPMYETAETRFVVLNNLIPN</sequence>
<evidence type="ECO:0000256" key="1">
    <source>
        <dbReference type="SAM" id="Phobius"/>
    </source>
</evidence>
<name>A0ABW5MZH0_9FLAO</name>
<accession>A0ABW5MZH0</accession>